<organism evidence="1 2">
    <name type="scientific">Panaeolus cyanescens</name>
    <dbReference type="NCBI Taxonomy" id="181874"/>
    <lineage>
        <taxon>Eukaryota</taxon>
        <taxon>Fungi</taxon>
        <taxon>Dikarya</taxon>
        <taxon>Basidiomycota</taxon>
        <taxon>Agaricomycotina</taxon>
        <taxon>Agaricomycetes</taxon>
        <taxon>Agaricomycetidae</taxon>
        <taxon>Agaricales</taxon>
        <taxon>Agaricineae</taxon>
        <taxon>Galeropsidaceae</taxon>
        <taxon>Panaeolus</taxon>
    </lineage>
</organism>
<dbReference type="InterPro" id="IPR032675">
    <property type="entry name" value="LRR_dom_sf"/>
</dbReference>
<evidence type="ECO:0000313" key="1">
    <source>
        <dbReference type="EMBL" id="PPQ65563.1"/>
    </source>
</evidence>
<dbReference type="SUPFAM" id="SSF52058">
    <property type="entry name" value="L domain-like"/>
    <property type="match status" value="1"/>
</dbReference>
<comment type="caution">
    <text evidence="1">The sequence shown here is derived from an EMBL/GenBank/DDBJ whole genome shotgun (WGS) entry which is preliminary data.</text>
</comment>
<protein>
    <recommendedName>
        <fullName evidence="3">F-box domain-containing protein</fullName>
    </recommendedName>
</protein>
<dbReference type="InParanoid" id="A0A409VH18"/>
<sequence>MAVPNLPLDIVAEIIDILAETKDWETLKTFSTLCSFCRDQCRKHMFSSITIGEDTDDWDEENEAFPMPEILKFVALTKDHPQVLGYIRHLYIINPTRYVDQVALPHVFPLLVNLSSLEIHIYEEHEWWSPHLTKSLEALSGLPSFERLSLHGIKTFVIHNLAPLYQLRHLELDHVDLVDMYSPAIQYPPMRLQSLVHIDFDEYDYDPKIHTLKAKREDGQFLLDLSELEELHLSPFINTTSLQQASEVIQCHNVQHLKQLSLGIEYRGDNELDPYEDARCLQGIILPQRHSLKKLVFCSRYGDLAGHQDPYSTLIAVLNELEPDNVLTSLEVTIYIIRILFHDVSMKRSLWKPLSDVLTKPGWKHLSSVSLKVWTFEEDLQRESKKLHDYLKPLSEQPFKFTLNLRA</sequence>
<gene>
    <name evidence="1" type="ORF">CVT24_010826</name>
</gene>
<dbReference type="OrthoDB" id="2880421at2759"/>
<dbReference type="STRING" id="181874.A0A409VH18"/>
<accession>A0A409VH18</accession>
<name>A0A409VH18_9AGAR</name>
<dbReference type="Gene3D" id="3.80.10.10">
    <property type="entry name" value="Ribonuclease Inhibitor"/>
    <property type="match status" value="1"/>
</dbReference>
<dbReference type="EMBL" id="NHTK01006063">
    <property type="protein sequence ID" value="PPQ65563.1"/>
    <property type="molecule type" value="Genomic_DNA"/>
</dbReference>
<keyword evidence="2" id="KW-1185">Reference proteome</keyword>
<dbReference type="AlphaFoldDB" id="A0A409VH18"/>
<proteinExistence type="predicted"/>
<evidence type="ECO:0008006" key="3">
    <source>
        <dbReference type="Google" id="ProtNLM"/>
    </source>
</evidence>
<evidence type="ECO:0000313" key="2">
    <source>
        <dbReference type="Proteomes" id="UP000284842"/>
    </source>
</evidence>
<dbReference type="Proteomes" id="UP000284842">
    <property type="component" value="Unassembled WGS sequence"/>
</dbReference>
<reference evidence="1 2" key="1">
    <citation type="journal article" date="2018" name="Evol. Lett.">
        <title>Horizontal gene cluster transfer increased hallucinogenic mushroom diversity.</title>
        <authorList>
            <person name="Reynolds H.T."/>
            <person name="Vijayakumar V."/>
            <person name="Gluck-Thaler E."/>
            <person name="Korotkin H.B."/>
            <person name="Matheny P.B."/>
            <person name="Slot J.C."/>
        </authorList>
    </citation>
    <scope>NUCLEOTIDE SEQUENCE [LARGE SCALE GENOMIC DNA]</scope>
    <source>
        <strain evidence="1 2">2629</strain>
    </source>
</reference>